<feature type="compositionally biased region" description="Basic and acidic residues" evidence="1">
    <location>
        <begin position="99"/>
        <end position="109"/>
    </location>
</feature>
<evidence type="ECO:0000313" key="3">
    <source>
        <dbReference type="EMBL" id="GMT18556.1"/>
    </source>
</evidence>
<evidence type="ECO:0000313" key="4">
    <source>
        <dbReference type="Proteomes" id="UP001432322"/>
    </source>
</evidence>
<keyword evidence="2" id="KW-0732">Signal</keyword>
<feature type="region of interest" description="Disordered" evidence="1">
    <location>
        <begin position="62"/>
        <end position="170"/>
    </location>
</feature>
<feature type="non-terminal residue" evidence="3">
    <location>
        <position position="243"/>
    </location>
</feature>
<feature type="chain" id="PRO_5043394624" evidence="2">
    <location>
        <begin position="16"/>
        <end position="243"/>
    </location>
</feature>
<feature type="non-terminal residue" evidence="3">
    <location>
        <position position="1"/>
    </location>
</feature>
<feature type="compositionally biased region" description="Basic and acidic residues" evidence="1">
    <location>
        <begin position="62"/>
        <end position="92"/>
    </location>
</feature>
<proteinExistence type="predicted"/>
<gene>
    <name evidence="3" type="ORF">PFISCL1PPCAC_9853</name>
</gene>
<keyword evidence="4" id="KW-1185">Reference proteome</keyword>
<evidence type="ECO:0000256" key="1">
    <source>
        <dbReference type="SAM" id="MobiDB-lite"/>
    </source>
</evidence>
<feature type="compositionally biased region" description="Basic and acidic residues" evidence="1">
    <location>
        <begin position="123"/>
        <end position="133"/>
    </location>
</feature>
<accession>A0AAV5VFX3</accession>
<sequence>CFGWWLLSPLPLLHSLSHSLDAPREERYVTLPPPFPGIRLSEEYPSHYRIRRKEASLAVLSRVDRRVDNQPERPNRDRNRHREELNRERNQEEAADPANRPEPEIRTDLDDPPTSPANPANRPEPEKRPDLENRPTSLPDPASPASPPPESPRYSNRSITGGTVIADYYPPSLTRSDRVARGRTSLRDRRAARGSLRLYQVQLWVLQTSQARDHPSRVAARDRPNRANDRRDQRETIRNLPVS</sequence>
<dbReference type="AlphaFoldDB" id="A0AAV5VFX3"/>
<feature type="region of interest" description="Disordered" evidence="1">
    <location>
        <begin position="210"/>
        <end position="243"/>
    </location>
</feature>
<organism evidence="3 4">
    <name type="scientific">Pristionchus fissidentatus</name>
    <dbReference type="NCBI Taxonomy" id="1538716"/>
    <lineage>
        <taxon>Eukaryota</taxon>
        <taxon>Metazoa</taxon>
        <taxon>Ecdysozoa</taxon>
        <taxon>Nematoda</taxon>
        <taxon>Chromadorea</taxon>
        <taxon>Rhabditida</taxon>
        <taxon>Rhabditina</taxon>
        <taxon>Diplogasteromorpha</taxon>
        <taxon>Diplogasteroidea</taxon>
        <taxon>Neodiplogasteridae</taxon>
        <taxon>Pristionchus</taxon>
    </lineage>
</organism>
<evidence type="ECO:0000256" key="2">
    <source>
        <dbReference type="SAM" id="SignalP"/>
    </source>
</evidence>
<dbReference type="EMBL" id="BTSY01000003">
    <property type="protein sequence ID" value="GMT18556.1"/>
    <property type="molecule type" value="Genomic_DNA"/>
</dbReference>
<feature type="compositionally biased region" description="Pro residues" evidence="1">
    <location>
        <begin position="141"/>
        <end position="151"/>
    </location>
</feature>
<name>A0AAV5VFX3_9BILA</name>
<comment type="caution">
    <text evidence="3">The sequence shown here is derived from an EMBL/GenBank/DDBJ whole genome shotgun (WGS) entry which is preliminary data.</text>
</comment>
<dbReference type="Proteomes" id="UP001432322">
    <property type="component" value="Unassembled WGS sequence"/>
</dbReference>
<feature type="compositionally biased region" description="Basic and acidic residues" evidence="1">
    <location>
        <begin position="211"/>
        <end position="237"/>
    </location>
</feature>
<reference evidence="3" key="1">
    <citation type="submission" date="2023-10" db="EMBL/GenBank/DDBJ databases">
        <title>Genome assembly of Pristionchus species.</title>
        <authorList>
            <person name="Yoshida K."/>
            <person name="Sommer R.J."/>
        </authorList>
    </citation>
    <scope>NUCLEOTIDE SEQUENCE</scope>
    <source>
        <strain evidence="3">RS5133</strain>
    </source>
</reference>
<feature type="signal peptide" evidence="2">
    <location>
        <begin position="1"/>
        <end position="15"/>
    </location>
</feature>
<protein>
    <submittedName>
        <fullName evidence="3">Uncharacterized protein</fullName>
    </submittedName>
</protein>